<protein>
    <submittedName>
        <fullName evidence="1">Uncharacterized protein</fullName>
    </submittedName>
</protein>
<dbReference type="AlphaFoldDB" id="A0A7J6T681"/>
<evidence type="ECO:0000313" key="2">
    <source>
        <dbReference type="Proteomes" id="UP000574390"/>
    </source>
</evidence>
<reference evidence="1 2" key="1">
    <citation type="submission" date="2020-04" db="EMBL/GenBank/DDBJ databases">
        <title>Perkinsus olseni comparative genomics.</title>
        <authorList>
            <person name="Bogema D.R."/>
        </authorList>
    </citation>
    <scope>NUCLEOTIDE SEQUENCE [LARGE SCALE GENOMIC DNA]</scope>
    <source>
        <strain evidence="1">ATCC PRA-205</strain>
    </source>
</reference>
<comment type="caution">
    <text evidence="1">The sequence shown here is derived from an EMBL/GenBank/DDBJ whole genome shotgun (WGS) entry which is preliminary data.</text>
</comment>
<organism evidence="1 2">
    <name type="scientific">Perkinsus olseni</name>
    <name type="common">Perkinsus atlanticus</name>
    <dbReference type="NCBI Taxonomy" id="32597"/>
    <lineage>
        <taxon>Eukaryota</taxon>
        <taxon>Sar</taxon>
        <taxon>Alveolata</taxon>
        <taxon>Perkinsozoa</taxon>
        <taxon>Perkinsea</taxon>
        <taxon>Perkinsida</taxon>
        <taxon>Perkinsidae</taxon>
        <taxon>Perkinsus</taxon>
    </lineage>
</organism>
<dbReference type="Proteomes" id="UP000574390">
    <property type="component" value="Unassembled WGS sequence"/>
</dbReference>
<evidence type="ECO:0000313" key="1">
    <source>
        <dbReference type="EMBL" id="KAF4740232.1"/>
    </source>
</evidence>
<dbReference type="EMBL" id="JABANM010009883">
    <property type="protein sequence ID" value="KAF4740232.1"/>
    <property type="molecule type" value="Genomic_DNA"/>
</dbReference>
<feature type="non-terminal residue" evidence="1">
    <location>
        <position position="1"/>
    </location>
</feature>
<proteinExistence type="predicted"/>
<name>A0A7J6T681_PEROL</name>
<sequence>VRDLLDKDGSSDYWVRIAGEVAVNVRGRLRHLDHVYRPLHLFRHILISIDLYCADSSVEPGSRVRFTLPGATPAVMVSKPGSKREMAVRGDLTCEPRVQRIIEKLREVHRMSVAEVASIAEVEPSVIGQVVEEKPSLSVVWNQALYTMLDASGLDFNDIKLRVEVLRKGRGFLGRGEVIDYAGDIALREVEACEQMAFRGA</sequence>
<feature type="non-terminal residue" evidence="1">
    <location>
        <position position="201"/>
    </location>
</feature>
<accession>A0A7J6T681</accession>
<gene>
    <name evidence="1" type="ORF">FOZ62_018880</name>
</gene>